<dbReference type="KEGG" id="aym:YM304_04920"/>
<comment type="similarity">
    <text evidence="2 6">Belongs to the MIP/aquaporin (TC 1.A.8) family.</text>
</comment>
<sequence>MADDAASFPPPTGASGTTPAPAGLSRNVVTELVGTLVLMLAGPGLIVLSNGQASDLAVALSFGAGLAVAIGVIGAVANPAFTLALLVVREISIRDAVGDWIGQIAGGILGAAVVWGINDQTRSSLGANGWDRSGFRELGSVMAAELVFTIIVVVVLLSSISQGLSKASIAAFTGLAYAIGHLVLGGIDGGGMNPARSLGSAIFSDNDPNALGQVWVFIVVPLVAAVAAVFVWLMIDDAEIDDTIFDDTFVDDLQNAATGDTD</sequence>
<name>A0A6C7E9T2_ILUCY</name>
<evidence type="ECO:0000256" key="2">
    <source>
        <dbReference type="ARBA" id="ARBA00006175"/>
    </source>
</evidence>
<dbReference type="Proteomes" id="UP000011863">
    <property type="component" value="Chromosome"/>
</dbReference>
<comment type="subcellular location">
    <subcellularLocation>
        <location evidence="1">Membrane</location>
        <topology evidence="1">Multi-pass membrane protein</topology>
    </subcellularLocation>
</comment>
<feature type="transmembrane region" description="Helical" evidence="8">
    <location>
        <begin position="169"/>
        <end position="187"/>
    </location>
</feature>
<dbReference type="PRINTS" id="PR00783">
    <property type="entry name" value="MINTRINSICP"/>
</dbReference>
<dbReference type="GO" id="GO:0015250">
    <property type="term" value="F:water channel activity"/>
    <property type="evidence" value="ECO:0007669"/>
    <property type="project" value="TreeGrafter"/>
</dbReference>
<evidence type="ECO:0000313" key="10">
    <source>
        <dbReference type="Proteomes" id="UP000011863"/>
    </source>
</evidence>
<dbReference type="Gene3D" id="1.20.1080.10">
    <property type="entry name" value="Glycerol uptake facilitator protein"/>
    <property type="match status" value="1"/>
</dbReference>
<dbReference type="EMBL" id="AP012057">
    <property type="protein sequence ID" value="BAN00806.1"/>
    <property type="molecule type" value="Genomic_DNA"/>
</dbReference>
<evidence type="ECO:0000256" key="5">
    <source>
        <dbReference type="ARBA" id="ARBA00023136"/>
    </source>
</evidence>
<dbReference type="InterPro" id="IPR000425">
    <property type="entry name" value="MIP"/>
</dbReference>
<evidence type="ECO:0000256" key="4">
    <source>
        <dbReference type="ARBA" id="ARBA00022989"/>
    </source>
</evidence>
<evidence type="ECO:0000256" key="3">
    <source>
        <dbReference type="ARBA" id="ARBA00022692"/>
    </source>
</evidence>
<dbReference type="PANTHER" id="PTHR19139:SF199">
    <property type="entry name" value="MIP17260P"/>
    <property type="match status" value="1"/>
</dbReference>
<dbReference type="RefSeq" id="WP_015440054.1">
    <property type="nucleotide sequence ID" value="NC_020520.1"/>
</dbReference>
<proteinExistence type="inferred from homology"/>
<evidence type="ECO:0000256" key="7">
    <source>
        <dbReference type="SAM" id="MobiDB-lite"/>
    </source>
</evidence>
<dbReference type="PANTHER" id="PTHR19139">
    <property type="entry name" value="AQUAPORIN TRANSPORTER"/>
    <property type="match status" value="1"/>
</dbReference>
<feature type="region of interest" description="Disordered" evidence="7">
    <location>
        <begin position="1"/>
        <end position="20"/>
    </location>
</feature>
<protein>
    <submittedName>
        <fullName evidence="9">Putative aquaporin Z</fullName>
    </submittedName>
</protein>
<dbReference type="GO" id="GO:0005886">
    <property type="term" value="C:plasma membrane"/>
    <property type="evidence" value="ECO:0007669"/>
    <property type="project" value="TreeGrafter"/>
</dbReference>
<dbReference type="InterPro" id="IPR034294">
    <property type="entry name" value="Aquaporin_transptr"/>
</dbReference>
<evidence type="ECO:0000256" key="6">
    <source>
        <dbReference type="RuleBase" id="RU000477"/>
    </source>
</evidence>
<feature type="transmembrane region" description="Helical" evidence="8">
    <location>
        <begin position="214"/>
        <end position="235"/>
    </location>
</feature>
<feature type="transmembrane region" description="Helical" evidence="8">
    <location>
        <begin position="100"/>
        <end position="118"/>
    </location>
</feature>
<feature type="transmembrane region" description="Helical" evidence="8">
    <location>
        <begin position="28"/>
        <end position="48"/>
    </location>
</feature>
<keyword evidence="4 8" id="KW-1133">Transmembrane helix</keyword>
<gene>
    <name evidence="9" type="ORF">YM304_04920</name>
</gene>
<feature type="transmembrane region" description="Helical" evidence="8">
    <location>
        <begin position="138"/>
        <end position="157"/>
    </location>
</feature>
<evidence type="ECO:0000256" key="8">
    <source>
        <dbReference type="SAM" id="Phobius"/>
    </source>
</evidence>
<reference evidence="9 10" key="1">
    <citation type="journal article" date="2013" name="Int. J. Syst. Evol. Microbiol.">
        <title>Ilumatobacter nonamiense sp. nov. and Ilumatobacter coccineum sp. nov., isolated from seashore sand.</title>
        <authorList>
            <person name="Matsumoto A."/>
            <person name="Kasai H."/>
            <person name="Matsuo Y."/>
            <person name="Shizuri Y."/>
            <person name="Ichikawa N."/>
            <person name="Fujita N."/>
            <person name="Omura S."/>
            <person name="Takahashi Y."/>
        </authorList>
    </citation>
    <scope>NUCLEOTIDE SEQUENCE [LARGE SCALE GENOMIC DNA]</scope>
    <source>
        <strain evidence="10">NBRC 103263 / KCTC 29153 / YM16-304</strain>
    </source>
</reference>
<dbReference type="InterPro" id="IPR023271">
    <property type="entry name" value="Aquaporin-like"/>
</dbReference>
<evidence type="ECO:0000313" key="9">
    <source>
        <dbReference type="EMBL" id="BAN00806.1"/>
    </source>
</evidence>
<evidence type="ECO:0000256" key="1">
    <source>
        <dbReference type="ARBA" id="ARBA00004141"/>
    </source>
</evidence>
<dbReference type="Pfam" id="PF00230">
    <property type="entry name" value="MIP"/>
    <property type="match status" value="1"/>
</dbReference>
<accession>A0A6C7E9T2</accession>
<keyword evidence="5 8" id="KW-0472">Membrane</keyword>
<feature type="transmembrane region" description="Helical" evidence="8">
    <location>
        <begin position="60"/>
        <end position="88"/>
    </location>
</feature>
<dbReference type="OrthoDB" id="9807293at2"/>
<dbReference type="AlphaFoldDB" id="A0A6C7E9T2"/>
<keyword evidence="3 6" id="KW-0812">Transmembrane</keyword>
<organism evidence="9 10">
    <name type="scientific">Ilumatobacter coccineus (strain NBRC 103263 / KCTC 29153 / YM16-304)</name>
    <dbReference type="NCBI Taxonomy" id="1313172"/>
    <lineage>
        <taxon>Bacteria</taxon>
        <taxon>Bacillati</taxon>
        <taxon>Actinomycetota</taxon>
        <taxon>Acidimicrobiia</taxon>
        <taxon>Acidimicrobiales</taxon>
        <taxon>Ilumatobacteraceae</taxon>
        <taxon>Ilumatobacter</taxon>
    </lineage>
</organism>
<keyword evidence="6" id="KW-0813">Transport</keyword>
<keyword evidence="10" id="KW-1185">Reference proteome</keyword>
<dbReference type="SUPFAM" id="SSF81338">
    <property type="entry name" value="Aquaporin-like"/>
    <property type="match status" value="1"/>
</dbReference>